<sequence>MIFFKKLWTAAKTGGLRLGGGNTEYFKKRGLKRKTKSDARYKPKSTRFALSYRPSAYFLKKARGSVNEQGWWSAFEVMQYVLIVPSLQNNFCYSIFYFPLHQMTALRVSQLSPFVSNESMLYTNSVNSSSVFTTTTSSEHSLISQFICDSQNFILKLTNIIQQSNTQELKTAQRRLRLEEIYQSKLKQSRTQNEALKIKLSHTKTVQLLEFQNEYLKMEEKQEIIVEEPKPKYILKSKYIGTEEKPVKQLKNPSKSIIKLIQEQKEIKNASKTSQSNVIEDMSYFDLKNINNVSKSQSELYICRSEIQQVSSQLQEYSQQNRGLESQNQSFRQSTIISPRNLSYSKPISKYSQKRLQPVKNSPKQKINLYTVSKNINEQLVEQSQLEKSLTQEEKPIPTENDNPNDSQENVQQNQENEPEINSQQ</sequence>
<dbReference type="EMBL" id="CAXDID020000053">
    <property type="protein sequence ID" value="CAL6006155.1"/>
    <property type="molecule type" value="Genomic_DNA"/>
</dbReference>
<dbReference type="Proteomes" id="UP001642409">
    <property type="component" value="Unassembled WGS sequence"/>
</dbReference>
<dbReference type="EMBL" id="CATOUU010000108">
    <property type="protein sequence ID" value="CAI9916646.1"/>
    <property type="molecule type" value="Genomic_DNA"/>
</dbReference>
<gene>
    <name evidence="4" type="ORF">HINF_LOCUS20021</name>
    <name evidence="3" type="ORF">HINF_LOCUS4291</name>
</gene>
<proteinExistence type="predicted"/>
<feature type="compositionally biased region" description="Low complexity" evidence="2">
    <location>
        <begin position="408"/>
        <end position="425"/>
    </location>
</feature>
<reference evidence="3" key="1">
    <citation type="submission" date="2023-06" db="EMBL/GenBank/DDBJ databases">
        <authorList>
            <person name="Kurt Z."/>
        </authorList>
    </citation>
    <scope>NUCLEOTIDE SEQUENCE</scope>
</reference>
<evidence type="ECO:0000256" key="2">
    <source>
        <dbReference type="SAM" id="MobiDB-lite"/>
    </source>
</evidence>
<reference evidence="4 5" key="2">
    <citation type="submission" date="2024-07" db="EMBL/GenBank/DDBJ databases">
        <authorList>
            <person name="Akdeniz Z."/>
        </authorList>
    </citation>
    <scope>NUCLEOTIDE SEQUENCE [LARGE SCALE GENOMIC DNA]</scope>
</reference>
<keyword evidence="5" id="KW-1185">Reference proteome</keyword>
<comment type="caution">
    <text evidence="3">The sequence shown here is derived from an EMBL/GenBank/DDBJ whole genome shotgun (WGS) entry which is preliminary data.</text>
</comment>
<keyword evidence="1" id="KW-0175">Coiled coil</keyword>
<name>A0AA86TGK0_9EUKA</name>
<dbReference type="AlphaFoldDB" id="A0AA86TGK0"/>
<accession>A0AA86TGK0</accession>
<feature type="region of interest" description="Disordered" evidence="2">
    <location>
        <begin position="383"/>
        <end position="425"/>
    </location>
</feature>
<evidence type="ECO:0000313" key="3">
    <source>
        <dbReference type="EMBL" id="CAI9916646.1"/>
    </source>
</evidence>
<feature type="coiled-coil region" evidence="1">
    <location>
        <begin position="307"/>
        <end position="334"/>
    </location>
</feature>
<evidence type="ECO:0000313" key="5">
    <source>
        <dbReference type="Proteomes" id="UP001642409"/>
    </source>
</evidence>
<organism evidence="3">
    <name type="scientific">Hexamita inflata</name>
    <dbReference type="NCBI Taxonomy" id="28002"/>
    <lineage>
        <taxon>Eukaryota</taxon>
        <taxon>Metamonada</taxon>
        <taxon>Diplomonadida</taxon>
        <taxon>Hexamitidae</taxon>
        <taxon>Hexamitinae</taxon>
        <taxon>Hexamita</taxon>
    </lineage>
</organism>
<evidence type="ECO:0000313" key="4">
    <source>
        <dbReference type="EMBL" id="CAL6006155.1"/>
    </source>
</evidence>
<evidence type="ECO:0000256" key="1">
    <source>
        <dbReference type="SAM" id="Coils"/>
    </source>
</evidence>
<protein>
    <submittedName>
        <fullName evidence="4">Hypothetical_protein</fullName>
    </submittedName>
</protein>